<dbReference type="Pfam" id="PF00001">
    <property type="entry name" value="7tm_1"/>
    <property type="match status" value="1"/>
</dbReference>
<dbReference type="InterPro" id="IPR050685">
    <property type="entry name" value="LDLR"/>
</dbReference>
<evidence type="ECO:0000256" key="7">
    <source>
        <dbReference type="PROSITE-ProRule" id="PRU00076"/>
    </source>
</evidence>
<evidence type="ECO:0000256" key="3">
    <source>
        <dbReference type="ARBA" id="ARBA00022737"/>
    </source>
</evidence>
<keyword evidence="2 9" id="KW-0812">Transmembrane</keyword>
<feature type="transmembrane region" description="Helical" evidence="9">
    <location>
        <begin position="1294"/>
        <end position="1317"/>
    </location>
</feature>
<dbReference type="SUPFAM" id="SSF57196">
    <property type="entry name" value="EGF/Laminin"/>
    <property type="match status" value="1"/>
</dbReference>
<protein>
    <submittedName>
        <fullName evidence="13">Uncharacterized protein</fullName>
    </submittedName>
</protein>
<dbReference type="Gene3D" id="2.10.25.10">
    <property type="entry name" value="Laminin"/>
    <property type="match status" value="2"/>
</dbReference>
<feature type="disulfide bond" evidence="7">
    <location>
        <begin position="934"/>
        <end position="943"/>
    </location>
</feature>
<dbReference type="InterPro" id="IPR000276">
    <property type="entry name" value="GPCR_Rhodpsn"/>
</dbReference>
<evidence type="ECO:0000256" key="6">
    <source>
        <dbReference type="ARBA" id="ARBA00023157"/>
    </source>
</evidence>
<keyword evidence="10" id="KW-0732">Signal</keyword>
<dbReference type="InterPro" id="IPR000742">
    <property type="entry name" value="EGF"/>
</dbReference>
<accession>A0A816ZPT3</accession>
<dbReference type="PROSITE" id="PS50262">
    <property type="entry name" value="G_PROTEIN_RECEP_F1_2"/>
    <property type="match status" value="1"/>
</dbReference>
<feature type="domain" description="EGF-like" evidence="11">
    <location>
        <begin position="905"/>
        <end position="944"/>
    </location>
</feature>
<feature type="transmembrane region" description="Helical" evidence="9">
    <location>
        <begin position="1512"/>
        <end position="1534"/>
    </location>
</feature>
<evidence type="ECO:0000256" key="9">
    <source>
        <dbReference type="SAM" id="Phobius"/>
    </source>
</evidence>
<dbReference type="Gene3D" id="4.10.400.10">
    <property type="entry name" value="Low-density Lipoprotein Receptor"/>
    <property type="match status" value="2"/>
</dbReference>
<feature type="domain" description="EGF-like" evidence="11">
    <location>
        <begin position="982"/>
        <end position="1027"/>
    </location>
</feature>
<comment type="subcellular location">
    <subcellularLocation>
        <location evidence="1">Membrane</location>
        <topology evidence="1">Single-pass membrane protein</topology>
    </subcellularLocation>
</comment>
<evidence type="ECO:0000256" key="10">
    <source>
        <dbReference type="SAM" id="SignalP"/>
    </source>
</evidence>
<dbReference type="EMBL" id="CAJNRE010020247">
    <property type="protein sequence ID" value="CAF2225512.1"/>
    <property type="molecule type" value="Genomic_DNA"/>
</dbReference>
<dbReference type="SMART" id="SM00192">
    <property type="entry name" value="LDLa"/>
    <property type="match status" value="5"/>
</dbReference>
<keyword evidence="3" id="KW-0677">Repeat</keyword>
<comment type="caution">
    <text evidence="13">The sequence shown here is derived from an EMBL/GenBank/DDBJ whole genome shotgun (WGS) entry which is preliminary data.</text>
</comment>
<evidence type="ECO:0000256" key="8">
    <source>
        <dbReference type="PROSITE-ProRule" id="PRU00124"/>
    </source>
</evidence>
<gene>
    <name evidence="13" type="ORF">MBJ925_LOCUS36606</name>
</gene>
<feature type="disulfide bond" evidence="8">
    <location>
        <begin position="662"/>
        <end position="677"/>
    </location>
</feature>
<dbReference type="PANTHER" id="PTHR24270">
    <property type="entry name" value="LOW-DENSITY LIPOPROTEIN RECEPTOR-RELATED"/>
    <property type="match status" value="1"/>
</dbReference>
<dbReference type="GO" id="GO:0004930">
    <property type="term" value="F:G protein-coupled receptor activity"/>
    <property type="evidence" value="ECO:0007669"/>
    <property type="project" value="InterPro"/>
</dbReference>
<dbReference type="PRINTS" id="PR00261">
    <property type="entry name" value="LDLRECEPTOR"/>
</dbReference>
<dbReference type="SUPFAM" id="SSF57424">
    <property type="entry name" value="LDL receptor-like module"/>
    <property type="match status" value="2"/>
</dbReference>
<dbReference type="InterPro" id="IPR002172">
    <property type="entry name" value="LDrepeatLR_classA_rpt"/>
</dbReference>
<evidence type="ECO:0000259" key="11">
    <source>
        <dbReference type="PROSITE" id="PS50026"/>
    </source>
</evidence>
<dbReference type="InterPro" id="IPR036055">
    <property type="entry name" value="LDL_receptor-like_sf"/>
</dbReference>
<evidence type="ECO:0000313" key="14">
    <source>
        <dbReference type="Proteomes" id="UP000663824"/>
    </source>
</evidence>
<dbReference type="PROSITE" id="PS00022">
    <property type="entry name" value="EGF_1"/>
    <property type="match status" value="3"/>
</dbReference>
<evidence type="ECO:0000256" key="4">
    <source>
        <dbReference type="ARBA" id="ARBA00022989"/>
    </source>
</evidence>
<dbReference type="CDD" id="cd00112">
    <property type="entry name" value="LDLa"/>
    <property type="match status" value="2"/>
</dbReference>
<sequence>MFHMKYLYYFMFLHLIFALPQINLHNTYWVSENETNDVLEHDCLRVDALVEEGNISHEIISYCMSELPSKFHIEKNDFFPKFTFDELSKQNITSQQLYLWSASIDLAEYYQFYLNELSTLNQSSLSREVFYNCTLPRFGSMCQYEIDYYHPKHSSLHEIIDDFYRTYKYDPTNFTCYSHLQCNRGHPPSCLDWTEVCNGQIDCIDGGFDEEYCWQLEINECSDNEYRCANGQCIPKPFFQDDTYLPDCLDGTDEVRKPFKEDHKCIREKPSFKCEDVTCRDIYLGSSCVSKRAELLIESMYSIQDYSISSLCWSAFMCIGIRWKDPYFSNCTASCTNRMCEETIERECPDMFYIPTIPVLFGDIYFAYEKYRSTSFDLQLFKYPYACYNNSRYNSHFIKVSNATYNYSTVLFNNIMCHRLIDRFLFAQSMVNSLTQLYLPILHEKLWRYQEIYNYNSTICNRSNMYRCADSLKCISKHRLTNGIHDCPNSDDENITLINPTVAEEEIIDINTLNDEESKVKLRYARKNISFQTICDGFTELLPVSINGRNETDETECQQWPCNNIYTNFNGVWNCPNGADEIDSDLSSSSSICAPDQYQCVSPNTNQFICLPINKLNDRIVDCLGATDERTLCHTEYEVIRYQNFHCMNQSLKKCISSSQLCNNNNDCYYGDDEQFCTTNKTVPEFSICWSADYTLGSDVENFLCKQVEGFTKEYIIYFTLDGFRDSGNGLTNIENRLVTNSSIIEISDQHKLRCHRGMDLRIWLNDENNQSRKICFCPPSYYGDQCQFQNQRISLSIKFRALSDSWQIPFAIFISLIDDNNEQIIHSYEQFTYLSVRDCKIKHNINLVYSNRPKNQRKNYGIHIDIYEKNSLNYRGSFFFPIKFSFLPVHRLPLIIDIPSNDFNIERCSSSQCINGKCIKYLNDNENITFCQCNKGWFGRYCTLRHSSMCSPDSLYVGVSPTNQSICICPINKFGSRCLLTNMICQNNENSTCQNGGECIPTDEYQISNKKFICICQKGYTGDRCEMKDNEIILSFEKNIVLSQSIFIHFIEIIKNNIPIRSTTFQTVPIKQDYITILWPRVFHIIFIEFFKKNYYLTVVQNTYNRSSTIYKMINPSDRCQHINEVFNETFIKLDFIRRIKYYHLPCQMSTLNLSCFYDHIHFCLCYNYKNQRLANCFEFNHDMKFDCSGQSACQNGGECFQDTLYCPKRSMCVCSSCFYGTKCQFSTGGFGLSLDAILSYHIIPNLSIIHQPNIVKISSTLNIIFLIAGFINFILTMITFKNKAIRQVGCGIYLLGLSMTTLLTMILFGLKFWIFVLSQMALTSNRSFIKIQCISIDFLLQLCLNMDRWLNACIAIERAFATIKGTRFQKKKSKQLAKIMIVILTILLISSSIYDPFYRHLINEENDSEKRTWCIVTYPSSLQIFNSIMHTFHFAAPFMINLISPIIIIRNISRQQSNVQTHQSYNQLLREKFHQHKSLFIAPVVLVILALPRLIISFALTCMKSANDSWLFLIAYFISFIPSMLTFVIYVLPSNFYKEAFRQSIARYRTDVQRGLRTVLSR</sequence>
<dbReference type="GO" id="GO:0016192">
    <property type="term" value="P:vesicle-mediated transport"/>
    <property type="evidence" value="ECO:0007669"/>
    <property type="project" value="UniProtKB-ARBA"/>
</dbReference>
<feature type="disulfide bond" evidence="7">
    <location>
        <begin position="909"/>
        <end position="919"/>
    </location>
</feature>
<feature type="disulfide bond" evidence="8">
    <location>
        <begin position="221"/>
        <end position="233"/>
    </location>
</feature>
<keyword evidence="4 9" id="KW-1133">Transmembrane helix</keyword>
<dbReference type="InterPro" id="IPR017452">
    <property type="entry name" value="GPCR_Rhodpsn_7TM"/>
</dbReference>
<keyword evidence="6 7" id="KW-1015">Disulfide bond</keyword>
<dbReference type="CDD" id="cd00637">
    <property type="entry name" value="7tm_classA_rhodopsin-like"/>
    <property type="match status" value="1"/>
</dbReference>
<comment type="caution">
    <text evidence="7">Lacks conserved residue(s) required for the propagation of feature annotation.</text>
</comment>
<keyword evidence="7" id="KW-0245">EGF-like domain</keyword>
<proteinExistence type="predicted"/>
<feature type="signal peptide" evidence="10">
    <location>
        <begin position="1"/>
        <end position="18"/>
    </location>
</feature>
<evidence type="ECO:0000256" key="2">
    <source>
        <dbReference type="ARBA" id="ARBA00022692"/>
    </source>
</evidence>
<feature type="transmembrane region" description="Helical" evidence="9">
    <location>
        <begin position="1378"/>
        <end position="1396"/>
    </location>
</feature>
<feature type="transmembrane region" description="Helical" evidence="9">
    <location>
        <begin position="1430"/>
        <end position="1451"/>
    </location>
</feature>
<evidence type="ECO:0000259" key="12">
    <source>
        <dbReference type="PROSITE" id="PS50262"/>
    </source>
</evidence>
<dbReference type="GO" id="GO:0005886">
    <property type="term" value="C:plasma membrane"/>
    <property type="evidence" value="ECO:0007669"/>
    <property type="project" value="TreeGrafter"/>
</dbReference>
<dbReference type="CDD" id="cd00054">
    <property type="entry name" value="EGF_CA"/>
    <property type="match status" value="1"/>
</dbReference>
<name>A0A816ZPT3_9BILA</name>
<evidence type="ECO:0000313" key="13">
    <source>
        <dbReference type="EMBL" id="CAF2225512.1"/>
    </source>
</evidence>
<feature type="disulfide bond" evidence="7">
    <location>
        <begin position="1017"/>
        <end position="1026"/>
    </location>
</feature>
<keyword evidence="5 9" id="KW-0472">Membrane</keyword>
<evidence type="ECO:0000256" key="5">
    <source>
        <dbReference type="ARBA" id="ARBA00023136"/>
    </source>
</evidence>
<dbReference type="Proteomes" id="UP000663824">
    <property type="component" value="Unassembled WGS sequence"/>
</dbReference>
<reference evidence="13" key="1">
    <citation type="submission" date="2021-02" db="EMBL/GenBank/DDBJ databases">
        <authorList>
            <person name="Nowell W R."/>
        </authorList>
    </citation>
    <scope>NUCLEOTIDE SEQUENCE</scope>
</reference>
<organism evidence="13 14">
    <name type="scientific">Rotaria magnacalcarata</name>
    <dbReference type="NCBI Taxonomy" id="392030"/>
    <lineage>
        <taxon>Eukaryota</taxon>
        <taxon>Metazoa</taxon>
        <taxon>Spiralia</taxon>
        <taxon>Gnathifera</taxon>
        <taxon>Rotifera</taxon>
        <taxon>Eurotatoria</taxon>
        <taxon>Bdelloidea</taxon>
        <taxon>Philodinida</taxon>
        <taxon>Philodinidae</taxon>
        <taxon>Rotaria</taxon>
    </lineage>
</organism>
<dbReference type="PROSITE" id="PS01186">
    <property type="entry name" value="EGF_2"/>
    <property type="match status" value="2"/>
</dbReference>
<dbReference type="SUPFAM" id="SSF81321">
    <property type="entry name" value="Family A G protein-coupled receptor-like"/>
    <property type="match status" value="1"/>
</dbReference>
<dbReference type="Pfam" id="PF00008">
    <property type="entry name" value="EGF"/>
    <property type="match status" value="1"/>
</dbReference>
<dbReference type="PROSITE" id="PS50068">
    <property type="entry name" value="LDLRA_2"/>
    <property type="match status" value="2"/>
</dbReference>
<evidence type="ECO:0000256" key="1">
    <source>
        <dbReference type="ARBA" id="ARBA00004167"/>
    </source>
</evidence>
<feature type="chain" id="PRO_5032706263" evidence="10">
    <location>
        <begin position="19"/>
        <end position="1564"/>
    </location>
</feature>
<dbReference type="SMART" id="SM00181">
    <property type="entry name" value="EGF"/>
    <property type="match status" value="4"/>
</dbReference>
<dbReference type="PROSITE" id="PS50026">
    <property type="entry name" value="EGF_3"/>
    <property type="match status" value="2"/>
</dbReference>
<feature type="transmembrane region" description="Helical" evidence="9">
    <location>
        <begin position="1263"/>
        <end position="1282"/>
    </location>
</feature>
<feature type="transmembrane region" description="Helical" evidence="9">
    <location>
        <begin position="1481"/>
        <end position="1500"/>
    </location>
</feature>
<dbReference type="Gene3D" id="1.20.1070.10">
    <property type="entry name" value="Rhodopsin 7-helix transmembrane proteins"/>
    <property type="match status" value="1"/>
</dbReference>
<feature type="domain" description="G-protein coupled receptors family 1 profile" evidence="12">
    <location>
        <begin position="1273"/>
        <end position="1532"/>
    </location>
</feature>